<dbReference type="SUPFAM" id="SSF50998">
    <property type="entry name" value="Quinoprotein alcohol dehydrogenase-like"/>
    <property type="match status" value="1"/>
</dbReference>
<sequence>MVREIHREQVVTEAEALVWVGGRLFDVAAGWRSVPLDGAPSSQRFGSYGPQFDAATTSPLGDVVALMASTGTKALLFTSDGELIREVDRSYYKAQAYRYPLALFTLPDGRTGLAHCPEAYNRLEIEVAATGERLTAADRDTTDVFHSRLAVSRGGRYLLSAGWVWHPWDCVAIYDLHRALADATTLDSWHGTFDMPHQVGAEISGACFIDDDVVLSTSPEEHDPEGPEELASNAVARWSTATESFTWRRRLDRTAGDLVSLGGDFLALYEHPRLFDGSSGELLAEWPDLSTGTATSSIVWGEPFSGPARIAVDEAGSRFAVTDGTKVTVIHLG</sequence>
<dbReference type="AlphaFoldDB" id="A0A2P8IBA8"/>
<keyword evidence="2" id="KW-1185">Reference proteome</keyword>
<name>A0A2P8IBA8_SACCR</name>
<evidence type="ECO:0000313" key="1">
    <source>
        <dbReference type="EMBL" id="PSL55746.1"/>
    </source>
</evidence>
<evidence type="ECO:0000313" key="2">
    <source>
        <dbReference type="Proteomes" id="UP000241118"/>
    </source>
</evidence>
<protein>
    <submittedName>
        <fullName evidence="1">Uncharacterized protein</fullName>
    </submittedName>
</protein>
<dbReference type="EMBL" id="PYAX01000004">
    <property type="protein sequence ID" value="PSL55746.1"/>
    <property type="molecule type" value="Genomic_DNA"/>
</dbReference>
<gene>
    <name evidence="1" type="ORF">B0I31_10437</name>
</gene>
<accession>A0A2P8IBA8</accession>
<dbReference type="Proteomes" id="UP000241118">
    <property type="component" value="Unassembled WGS sequence"/>
</dbReference>
<proteinExistence type="predicted"/>
<dbReference type="InterPro" id="IPR011047">
    <property type="entry name" value="Quinoprotein_ADH-like_sf"/>
</dbReference>
<organism evidence="1 2">
    <name type="scientific">Saccharothrix carnea</name>
    <dbReference type="NCBI Taxonomy" id="1280637"/>
    <lineage>
        <taxon>Bacteria</taxon>
        <taxon>Bacillati</taxon>
        <taxon>Actinomycetota</taxon>
        <taxon>Actinomycetes</taxon>
        <taxon>Pseudonocardiales</taxon>
        <taxon>Pseudonocardiaceae</taxon>
        <taxon>Saccharothrix</taxon>
    </lineage>
</organism>
<reference evidence="1 2" key="1">
    <citation type="submission" date="2018-03" db="EMBL/GenBank/DDBJ databases">
        <title>Genomic Encyclopedia of Type Strains, Phase III (KMG-III): the genomes of soil and plant-associated and newly described type strains.</title>
        <authorList>
            <person name="Whitman W."/>
        </authorList>
    </citation>
    <scope>NUCLEOTIDE SEQUENCE [LARGE SCALE GENOMIC DNA]</scope>
    <source>
        <strain evidence="1 2">CGMCC 4.7097</strain>
    </source>
</reference>
<comment type="caution">
    <text evidence="1">The sequence shown here is derived from an EMBL/GenBank/DDBJ whole genome shotgun (WGS) entry which is preliminary data.</text>
</comment>